<reference evidence="4" key="3">
    <citation type="submission" date="2024-03" db="EMBL/GenBank/DDBJ databases">
        <title>The Genome Sequence of Enterococcus sp. DIV0238c.</title>
        <authorList>
            <consortium name="The Broad Institute Genomics Platform"/>
            <consortium name="The Broad Institute Microbial Omics Core"/>
            <consortium name="The Broad Institute Genomic Center for Infectious Diseases"/>
            <person name="Earl A."/>
            <person name="Manson A."/>
            <person name="Gilmore M."/>
            <person name="Schwartman J."/>
            <person name="Shea T."/>
            <person name="Abouelleil A."/>
            <person name="Cao P."/>
            <person name="Chapman S."/>
            <person name="Cusick C."/>
            <person name="Young S."/>
            <person name="Neafsey D."/>
            <person name="Nusbaum C."/>
            <person name="Birren B."/>
        </authorList>
    </citation>
    <scope>NUCLEOTIDE SEQUENCE</scope>
    <source>
        <strain evidence="4">9D6_DIV0238</strain>
    </source>
</reference>
<keyword evidence="5" id="KW-1185">Reference proteome</keyword>
<feature type="domain" description="WxL" evidence="2">
    <location>
        <begin position="32"/>
        <end position="267"/>
    </location>
</feature>
<dbReference type="RefSeq" id="WP_087640789.1">
    <property type="nucleotide sequence ID" value="NZ_CP147246.1"/>
</dbReference>
<dbReference type="OrthoDB" id="2339326at2"/>
<reference evidence="3" key="1">
    <citation type="submission" date="2017-05" db="EMBL/GenBank/DDBJ databases">
        <title>The Genome Sequence of Enterococcus sp. 9D6_DIV0238.</title>
        <authorList>
            <consortium name="The Broad Institute Genomics Platform"/>
            <consortium name="The Broad Institute Genomic Center for Infectious Diseases"/>
            <person name="Earl A."/>
            <person name="Manson A."/>
            <person name="Schwartman J."/>
            <person name="Gilmore M."/>
            <person name="Abouelleil A."/>
            <person name="Cao P."/>
            <person name="Chapman S."/>
            <person name="Cusick C."/>
            <person name="Shea T."/>
            <person name="Young S."/>
            <person name="Neafsey D."/>
            <person name="Nusbaum C."/>
            <person name="Birren B."/>
        </authorList>
    </citation>
    <scope>NUCLEOTIDE SEQUENCE [LARGE SCALE GENOMIC DNA]</scope>
    <source>
        <strain evidence="3">9D6_DIV0238</strain>
    </source>
</reference>
<proteinExistence type="predicted"/>
<evidence type="ECO:0000313" key="4">
    <source>
        <dbReference type="EMBL" id="WYJ93907.1"/>
    </source>
</evidence>
<protein>
    <recommendedName>
        <fullName evidence="2">WxL domain-containing protein</fullName>
    </recommendedName>
</protein>
<dbReference type="Pfam" id="PF13731">
    <property type="entry name" value="WxL"/>
    <property type="match status" value="1"/>
</dbReference>
<evidence type="ECO:0000256" key="1">
    <source>
        <dbReference type="SAM" id="SignalP"/>
    </source>
</evidence>
<keyword evidence="1" id="KW-0732">Signal</keyword>
<feature type="signal peptide" evidence="1">
    <location>
        <begin position="1"/>
        <end position="28"/>
    </location>
</feature>
<evidence type="ECO:0000313" key="3">
    <source>
        <dbReference type="EMBL" id="OUZ32960.1"/>
    </source>
</evidence>
<dbReference type="Proteomes" id="UP000196151">
    <property type="component" value="Chromosome"/>
</dbReference>
<evidence type="ECO:0000259" key="2">
    <source>
        <dbReference type="Pfam" id="PF13731"/>
    </source>
</evidence>
<dbReference type="AlphaFoldDB" id="A0A200J8J0"/>
<organism evidence="3">
    <name type="scientific">Candidatus Enterococcus dunnyi</name>
    <dbReference type="NCBI Taxonomy" id="1834192"/>
    <lineage>
        <taxon>Bacteria</taxon>
        <taxon>Bacillati</taxon>
        <taxon>Bacillota</taxon>
        <taxon>Bacilli</taxon>
        <taxon>Lactobacillales</taxon>
        <taxon>Enterococcaceae</taxon>
        <taxon>Enterococcus</taxon>
    </lineage>
</organism>
<dbReference type="EMBL" id="NIBQ01000002">
    <property type="protein sequence ID" value="OUZ32960.1"/>
    <property type="molecule type" value="Genomic_DNA"/>
</dbReference>
<dbReference type="InterPro" id="IPR027994">
    <property type="entry name" value="WxL_dom"/>
</dbReference>
<reference evidence="4" key="2">
    <citation type="submission" date="2017-05" db="EMBL/GenBank/DDBJ databases">
        <authorList>
            <consortium name="The Broad Institute Genomics Platform"/>
            <consortium name="The Broad Institute Genomic Center for Infectious Diseases"/>
            <person name="Earl A."/>
            <person name="Manson A."/>
            <person name="Schwartman J."/>
            <person name="Gilmore M."/>
            <person name="Abouelleil A."/>
            <person name="Cao P."/>
            <person name="Chapman S."/>
            <person name="Cusick C."/>
            <person name="Shea T."/>
            <person name="Young S."/>
            <person name="Neafsey D."/>
            <person name="Nusbaum C."/>
            <person name="Birren B."/>
        </authorList>
    </citation>
    <scope>NUCLEOTIDE SEQUENCE</scope>
    <source>
        <strain evidence="4">9D6_DIV0238</strain>
    </source>
</reference>
<gene>
    <name evidence="4" type="ORF">A5889_001409</name>
    <name evidence="3" type="ORF">A5889_001669</name>
</gene>
<accession>A0A200J8J0</accession>
<feature type="chain" id="PRO_5013369660" description="WxL domain-containing protein" evidence="1">
    <location>
        <begin position="29"/>
        <end position="267"/>
    </location>
</feature>
<sequence>MKKNRIYSTLLLLSIGLTAGLLPDCSYAVEDNTEGNAAIELTEIPDEEGIHDPENPGTIVDPGPSPSTEGRLRIDFVPQLNFGKYAITNKDMTYPVNAQLFKDGTKPRGNFVQVSDYRGGQQGWTLQVRQESQFRNETAKNPELNGAVISFDKSWVNSTRDQSEAPIVSKEIIRLSNIGETYNLAEAKQGTGFGTWSISFGASADNKNSIASTLSPRLLKDEPVLDAAFGNQQVYENSAVTLSIPGATKRDPVPYSTVLTWIIAELP</sequence>
<dbReference type="EMBL" id="CP147246">
    <property type="protein sequence ID" value="WYJ93907.1"/>
    <property type="molecule type" value="Genomic_DNA"/>
</dbReference>
<name>A0A200J8J0_9ENTE</name>
<evidence type="ECO:0000313" key="5">
    <source>
        <dbReference type="Proteomes" id="UP000196151"/>
    </source>
</evidence>